<sequence>MVEGVKFGIKERRVPEIREFSDINWFVVVGRSSDQRSSRGSANQFVVPPFVGTTTLSSL</sequence>
<proteinExistence type="predicted"/>
<protein>
    <submittedName>
        <fullName evidence="1">Uncharacterized protein</fullName>
    </submittedName>
</protein>
<organism evidence="1 2">
    <name type="scientific">Leptospira barantonii</name>
    <dbReference type="NCBI Taxonomy" id="2023184"/>
    <lineage>
        <taxon>Bacteria</taxon>
        <taxon>Pseudomonadati</taxon>
        <taxon>Spirochaetota</taxon>
        <taxon>Spirochaetia</taxon>
        <taxon>Leptospirales</taxon>
        <taxon>Leptospiraceae</taxon>
        <taxon>Leptospira</taxon>
    </lineage>
</organism>
<dbReference type="Proteomes" id="UP000231879">
    <property type="component" value="Unassembled WGS sequence"/>
</dbReference>
<keyword evidence="2" id="KW-1185">Reference proteome</keyword>
<name>A0ABX4NM58_9LEPT</name>
<gene>
    <name evidence="1" type="ORF">CH367_11800</name>
</gene>
<accession>A0ABX4NM58</accession>
<reference evidence="1 2" key="1">
    <citation type="submission" date="2017-07" db="EMBL/GenBank/DDBJ databases">
        <title>Leptospira spp. isolated from tropical soils.</title>
        <authorList>
            <person name="Thibeaux R."/>
            <person name="Iraola G."/>
            <person name="Ferres I."/>
            <person name="Bierque E."/>
            <person name="Girault D."/>
            <person name="Soupe-Gilbert M.-E."/>
            <person name="Picardeau M."/>
            <person name="Goarant C."/>
        </authorList>
    </citation>
    <scope>NUCLEOTIDE SEQUENCE [LARGE SCALE GENOMIC DNA]</scope>
    <source>
        <strain evidence="1 2">FH4-C-A1</strain>
    </source>
</reference>
<comment type="caution">
    <text evidence="1">The sequence shown here is derived from an EMBL/GenBank/DDBJ whole genome shotgun (WGS) entry which is preliminary data.</text>
</comment>
<evidence type="ECO:0000313" key="2">
    <source>
        <dbReference type="Proteomes" id="UP000231879"/>
    </source>
</evidence>
<evidence type="ECO:0000313" key="1">
    <source>
        <dbReference type="EMBL" id="PJZ56785.1"/>
    </source>
</evidence>
<dbReference type="EMBL" id="NPDS01000005">
    <property type="protein sequence ID" value="PJZ56785.1"/>
    <property type="molecule type" value="Genomic_DNA"/>
</dbReference>